<keyword evidence="6 7" id="KW-0472">Membrane</keyword>
<feature type="transmembrane region" description="Helical" evidence="7">
    <location>
        <begin position="135"/>
        <end position="157"/>
    </location>
</feature>
<dbReference type="PANTHER" id="PTHR43163:SF6">
    <property type="entry name" value="DIPEPTIDE TRANSPORT SYSTEM PERMEASE PROTEIN DPPB-RELATED"/>
    <property type="match status" value="1"/>
</dbReference>
<name>A0A345T4L7_9ACTN</name>
<evidence type="ECO:0000256" key="6">
    <source>
        <dbReference type="ARBA" id="ARBA00023136"/>
    </source>
</evidence>
<dbReference type="PROSITE" id="PS50928">
    <property type="entry name" value="ABC_TM1"/>
    <property type="match status" value="1"/>
</dbReference>
<gene>
    <name evidence="9" type="ORF">C7M71_029630</name>
</gene>
<evidence type="ECO:0000313" key="10">
    <source>
        <dbReference type="Proteomes" id="UP000249340"/>
    </source>
</evidence>
<evidence type="ECO:0000256" key="2">
    <source>
        <dbReference type="ARBA" id="ARBA00022448"/>
    </source>
</evidence>
<dbReference type="Pfam" id="PF19300">
    <property type="entry name" value="BPD_transp_1_N"/>
    <property type="match status" value="1"/>
</dbReference>
<dbReference type="CDD" id="cd06261">
    <property type="entry name" value="TM_PBP2"/>
    <property type="match status" value="1"/>
</dbReference>
<keyword evidence="2 7" id="KW-0813">Transport</keyword>
<feature type="transmembrane region" description="Helical" evidence="7">
    <location>
        <begin position="102"/>
        <end position="123"/>
    </location>
</feature>
<dbReference type="Pfam" id="PF00528">
    <property type="entry name" value="BPD_transp_1"/>
    <property type="match status" value="1"/>
</dbReference>
<dbReference type="InterPro" id="IPR045621">
    <property type="entry name" value="BPD_transp_1_N"/>
</dbReference>
<accession>A0A345T4L7</accession>
<dbReference type="OrthoDB" id="3667119at2"/>
<dbReference type="InterPro" id="IPR000515">
    <property type="entry name" value="MetI-like"/>
</dbReference>
<evidence type="ECO:0000256" key="4">
    <source>
        <dbReference type="ARBA" id="ARBA00022692"/>
    </source>
</evidence>
<feature type="transmembrane region" description="Helical" evidence="7">
    <location>
        <begin position="177"/>
        <end position="198"/>
    </location>
</feature>
<dbReference type="GO" id="GO:0055085">
    <property type="term" value="P:transmembrane transport"/>
    <property type="evidence" value="ECO:0007669"/>
    <property type="project" value="InterPro"/>
</dbReference>
<evidence type="ECO:0000313" key="9">
    <source>
        <dbReference type="EMBL" id="AXI80922.1"/>
    </source>
</evidence>
<keyword evidence="5 7" id="KW-1133">Transmembrane helix</keyword>
<dbReference type="SUPFAM" id="SSF161098">
    <property type="entry name" value="MetI-like"/>
    <property type="match status" value="1"/>
</dbReference>
<dbReference type="PANTHER" id="PTHR43163">
    <property type="entry name" value="DIPEPTIDE TRANSPORT SYSTEM PERMEASE PROTEIN DPPB-RELATED"/>
    <property type="match status" value="1"/>
</dbReference>
<dbReference type="Proteomes" id="UP000249340">
    <property type="component" value="Chromosome"/>
</dbReference>
<keyword evidence="3" id="KW-1003">Cell membrane</keyword>
<comment type="similarity">
    <text evidence="7">Belongs to the binding-protein-dependent transport system permease family.</text>
</comment>
<keyword evidence="4 7" id="KW-0812">Transmembrane</keyword>
<evidence type="ECO:0000256" key="5">
    <source>
        <dbReference type="ARBA" id="ARBA00022989"/>
    </source>
</evidence>
<organism evidence="9 10">
    <name type="scientific">Peterkaempfera bronchialis</name>
    <dbReference type="NCBI Taxonomy" id="2126346"/>
    <lineage>
        <taxon>Bacteria</taxon>
        <taxon>Bacillati</taxon>
        <taxon>Actinomycetota</taxon>
        <taxon>Actinomycetes</taxon>
        <taxon>Kitasatosporales</taxon>
        <taxon>Streptomycetaceae</taxon>
        <taxon>Peterkaempfera</taxon>
    </lineage>
</organism>
<protein>
    <submittedName>
        <fullName evidence="9">ABC transporter permease</fullName>
    </submittedName>
</protein>
<keyword evidence="10" id="KW-1185">Reference proteome</keyword>
<dbReference type="EMBL" id="CP031264">
    <property type="protein sequence ID" value="AXI80922.1"/>
    <property type="molecule type" value="Genomic_DNA"/>
</dbReference>
<comment type="subcellular location">
    <subcellularLocation>
        <location evidence="1 7">Cell membrane</location>
        <topology evidence="1 7">Multi-pass membrane protein</topology>
    </subcellularLocation>
</comment>
<reference evidence="10" key="1">
    <citation type="submission" date="2018-07" db="EMBL/GenBank/DDBJ databases">
        <title>Streptacidiphilus bronchialis DSM 106435 chromosome.</title>
        <authorList>
            <person name="Batra D."/>
            <person name="Gulvik C.A."/>
        </authorList>
    </citation>
    <scope>NUCLEOTIDE SEQUENCE [LARGE SCALE GENOMIC DNA]</scope>
    <source>
        <strain evidence="10">DSM 106435</strain>
    </source>
</reference>
<dbReference type="Gene3D" id="1.10.3720.10">
    <property type="entry name" value="MetI-like"/>
    <property type="match status" value="1"/>
</dbReference>
<dbReference type="AlphaFoldDB" id="A0A345T4L7"/>
<feature type="transmembrane region" description="Helical" evidence="7">
    <location>
        <begin position="287"/>
        <end position="308"/>
    </location>
</feature>
<dbReference type="KEGG" id="stri:C7M71_029630"/>
<dbReference type="InterPro" id="IPR035906">
    <property type="entry name" value="MetI-like_sf"/>
</dbReference>
<evidence type="ECO:0000256" key="3">
    <source>
        <dbReference type="ARBA" id="ARBA00022475"/>
    </source>
</evidence>
<sequence length="315" mass="33256">MILYLAKKLAGAVGVLLVLSALVFFAGRGLVPGNPAVVIAGPKASPETLAAIEHKLGLDQPIYRQYLDWLTGALHGDFGVSPISGQNNLHVIAQQAPISIELALMGLITAVLIGLPVGVIAANHSGKGTDWGIRIPLLVVFAFPGFVSGSAALYLAAHYLTNLYSASYIPFSDSSIGNLQTMLLPALSVGIPTAPLVAQMTRSSMIEVLAQPHIATARTNGIAEWRIRYVYALRAALPPVLTLIGFIFGFLVGGLFIVEEIFSLPGIGRGVLASISNRDFSQLTAQALVVAGAFILGNLLVDLALPLVDRRIIHR</sequence>
<feature type="domain" description="ABC transmembrane type-1" evidence="8">
    <location>
        <begin position="96"/>
        <end position="301"/>
    </location>
</feature>
<proteinExistence type="inferred from homology"/>
<dbReference type="RefSeq" id="WP_111490270.1">
    <property type="nucleotide sequence ID" value="NZ_CP031264.1"/>
</dbReference>
<feature type="transmembrane region" description="Helical" evidence="7">
    <location>
        <begin position="236"/>
        <end position="258"/>
    </location>
</feature>
<evidence type="ECO:0000256" key="7">
    <source>
        <dbReference type="RuleBase" id="RU363032"/>
    </source>
</evidence>
<evidence type="ECO:0000256" key="1">
    <source>
        <dbReference type="ARBA" id="ARBA00004651"/>
    </source>
</evidence>
<evidence type="ECO:0000259" key="8">
    <source>
        <dbReference type="PROSITE" id="PS50928"/>
    </source>
</evidence>
<dbReference type="GO" id="GO:0005886">
    <property type="term" value="C:plasma membrane"/>
    <property type="evidence" value="ECO:0007669"/>
    <property type="project" value="UniProtKB-SubCell"/>
</dbReference>